<organism evidence="1 2">
    <name type="scientific">Thelephora ganbajun</name>
    <name type="common">Ganba fungus</name>
    <dbReference type="NCBI Taxonomy" id="370292"/>
    <lineage>
        <taxon>Eukaryota</taxon>
        <taxon>Fungi</taxon>
        <taxon>Dikarya</taxon>
        <taxon>Basidiomycota</taxon>
        <taxon>Agaricomycotina</taxon>
        <taxon>Agaricomycetes</taxon>
        <taxon>Thelephorales</taxon>
        <taxon>Thelephoraceae</taxon>
        <taxon>Thelephora</taxon>
    </lineage>
</organism>
<dbReference type="Proteomes" id="UP000886501">
    <property type="component" value="Unassembled WGS sequence"/>
</dbReference>
<reference evidence="1" key="1">
    <citation type="submission" date="2019-10" db="EMBL/GenBank/DDBJ databases">
        <authorList>
            <consortium name="DOE Joint Genome Institute"/>
            <person name="Kuo A."/>
            <person name="Miyauchi S."/>
            <person name="Kiss E."/>
            <person name="Drula E."/>
            <person name="Kohler A."/>
            <person name="Sanchez-Garcia M."/>
            <person name="Andreopoulos B."/>
            <person name="Barry K.W."/>
            <person name="Bonito G."/>
            <person name="Buee M."/>
            <person name="Carver A."/>
            <person name="Chen C."/>
            <person name="Cichocki N."/>
            <person name="Clum A."/>
            <person name="Culley D."/>
            <person name="Crous P.W."/>
            <person name="Fauchery L."/>
            <person name="Girlanda M."/>
            <person name="Hayes R."/>
            <person name="Keri Z."/>
            <person name="Labutti K."/>
            <person name="Lipzen A."/>
            <person name="Lombard V."/>
            <person name="Magnuson J."/>
            <person name="Maillard F."/>
            <person name="Morin E."/>
            <person name="Murat C."/>
            <person name="Nolan M."/>
            <person name="Ohm R."/>
            <person name="Pangilinan J."/>
            <person name="Pereira M."/>
            <person name="Perotto S."/>
            <person name="Peter M."/>
            <person name="Riley R."/>
            <person name="Sitrit Y."/>
            <person name="Stielow B."/>
            <person name="Szollosi G."/>
            <person name="Zifcakova L."/>
            <person name="Stursova M."/>
            <person name="Spatafora J.W."/>
            <person name="Tedersoo L."/>
            <person name="Vaario L.-M."/>
            <person name="Yamada A."/>
            <person name="Yan M."/>
            <person name="Wang P."/>
            <person name="Xu J."/>
            <person name="Bruns T."/>
            <person name="Baldrian P."/>
            <person name="Vilgalys R."/>
            <person name="Henrissat B."/>
            <person name="Grigoriev I.V."/>
            <person name="Hibbett D."/>
            <person name="Nagy L.G."/>
            <person name="Martin F.M."/>
        </authorList>
    </citation>
    <scope>NUCLEOTIDE SEQUENCE</scope>
    <source>
        <strain evidence="1">P2</strain>
    </source>
</reference>
<reference evidence="1" key="2">
    <citation type="journal article" date="2020" name="Nat. Commun.">
        <title>Large-scale genome sequencing of mycorrhizal fungi provides insights into the early evolution of symbiotic traits.</title>
        <authorList>
            <person name="Miyauchi S."/>
            <person name="Kiss E."/>
            <person name="Kuo A."/>
            <person name="Drula E."/>
            <person name="Kohler A."/>
            <person name="Sanchez-Garcia M."/>
            <person name="Morin E."/>
            <person name="Andreopoulos B."/>
            <person name="Barry K.W."/>
            <person name="Bonito G."/>
            <person name="Buee M."/>
            <person name="Carver A."/>
            <person name="Chen C."/>
            <person name="Cichocki N."/>
            <person name="Clum A."/>
            <person name="Culley D."/>
            <person name="Crous P.W."/>
            <person name="Fauchery L."/>
            <person name="Girlanda M."/>
            <person name="Hayes R.D."/>
            <person name="Keri Z."/>
            <person name="LaButti K."/>
            <person name="Lipzen A."/>
            <person name="Lombard V."/>
            <person name="Magnuson J."/>
            <person name="Maillard F."/>
            <person name="Murat C."/>
            <person name="Nolan M."/>
            <person name="Ohm R.A."/>
            <person name="Pangilinan J."/>
            <person name="Pereira M.F."/>
            <person name="Perotto S."/>
            <person name="Peter M."/>
            <person name="Pfister S."/>
            <person name="Riley R."/>
            <person name="Sitrit Y."/>
            <person name="Stielow J.B."/>
            <person name="Szollosi G."/>
            <person name="Zifcakova L."/>
            <person name="Stursova M."/>
            <person name="Spatafora J.W."/>
            <person name="Tedersoo L."/>
            <person name="Vaario L.M."/>
            <person name="Yamada A."/>
            <person name="Yan M."/>
            <person name="Wang P."/>
            <person name="Xu J."/>
            <person name="Bruns T."/>
            <person name="Baldrian P."/>
            <person name="Vilgalys R."/>
            <person name="Dunand C."/>
            <person name="Henrissat B."/>
            <person name="Grigoriev I.V."/>
            <person name="Hibbett D."/>
            <person name="Nagy L.G."/>
            <person name="Martin F.M."/>
        </authorList>
    </citation>
    <scope>NUCLEOTIDE SEQUENCE</scope>
    <source>
        <strain evidence="1">P2</strain>
    </source>
</reference>
<name>A0ACB6Z250_THEGA</name>
<gene>
    <name evidence="1" type="ORF">BDM02DRAFT_3104129</name>
</gene>
<evidence type="ECO:0000313" key="2">
    <source>
        <dbReference type="Proteomes" id="UP000886501"/>
    </source>
</evidence>
<keyword evidence="2" id="KW-1185">Reference proteome</keyword>
<accession>A0ACB6Z250</accession>
<dbReference type="EMBL" id="MU118199">
    <property type="protein sequence ID" value="KAF9643648.1"/>
    <property type="molecule type" value="Genomic_DNA"/>
</dbReference>
<evidence type="ECO:0000313" key="1">
    <source>
        <dbReference type="EMBL" id="KAF9643648.1"/>
    </source>
</evidence>
<proteinExistence type="predicted"/>
<protein>
    <submittedName>
        <fullName evidence="1">Uncharacterized protein</fullName>
    </submittedName>
</protein>
<comment type="caution">
    <text evidence="1">The sequence shown here is derived from an EMBL/GenBank/DDBJ whole genome shotgun (WGS) entry which is preliminary data.</text>
</comment>
<sequence>MPTPYEKARDDNIKRNRETLLALGLDELKTYIPPKTAKKDVAPTAKSRKRKSPSLQDSKEEDESGAKVLRTHATQDITNASGVRRSARNAGKTVDYKSEVIKTLPEVISTAAKNAQNSEGKKTSERRHTPKQYGHIPDVEVGHWWPTREACSADSVHAPWVAGIAPGKDGAYSVCLSGGYEDDVDEGYAFTYTGSGGRDLKGTKIAPKNLRTAPQSSDQTFDNNFNRALKVSADTNKPVRVVRGFKNRSEYGPEEGYRYDGLYQVINAWTERGLNPGGYLVCKYTFRRLPNQPLIPTRVLDGSPLASEGSSEGEDENDDEDQDRDAASSEG</sequence>